<sequence>MLPLYIKYILTYICILKLNPIQTFIAYDCGGPQINISAFNSIDVDLCETPKPTEIESLPKIKLTKIDYLITRCSTFEDAQMVDGGYYSEVIELGHARCDDLHQKLIYQTPFGGIISGLRINETFITSHTSGGILDKYGNCEGTTFTNARGTWNNAIVQAKYKIHLSEGKALANNKDNILILPTGSRLKFSESYGLDQYKGEVIWRNEKSDCSITVYDVLHDGPASLVISLGRNNHKTETYIVETTYIAFALKKISMTFA</sequence>
<dbReference type="Proteomes" id="UP000475862">
    <property type="component" value="Unassembled WGS sequence"/>
</dbReference>
<dbReference type="Pfam" id="PF24664">
    <property type="entry name" value="Monjiviricetes_fusion"/>
    <property type="match status" value="1"/>
</dbReference>
<accession>A0A6G0SZJ6</accession>
<evidence type="ECO:0000313" key="1">
    <source>
        <dbReference type="EMBL" id="KAE9523077.1"/>
    </source>
</evidence>
<name>A0A6G0SZJ6_APHGL</name>
<comment type="caution">
    <text evidence="1">The sequence shown here is derived from an EMBL/GenBank/DDBJ whole genome shotgun (WGS) entry which is preliminary data.</text>
</comment>
<dbReference type="AlphaFoldDB" id="A0A6G0SZJ6"/>
<dbReference type="EMBL" id="VYZN01000371">
    <property type="protein sequence ID" value="KAE9523077.1"/>
    <property type="molecule type" value="Genomic_DNA"/>
</dbReference>
<dbReference type="OrthoDB" id="6769052at2759"/>
<proteinExistence type="predicted"/>
<protein>
    <submittedName>
        <fullName evidence="1">Uncharacterized protein</fullName>
    </submittedName>
</protein>
<gene>
    <name evidence="1" type="ORF">AGLY_016531</name>
</gene>
<reference evidence="1 2" key="1">
    <citation type="submission" date="2019-08" db="EMBL/GenBank/DDBJ databases">
        <title>The genome of the soybean aphid Biotype 1, its phylome, world population structure and adaptation to the North American continent.</title>
        <authorList>
            <person name="Giordano R."/>
            <person name="Donthu R.K."/>
            <person name="Hernandez A.G."/>
            <person name="Wright C.L."/>
            <person name="Zimin A.V."/>
        </authorList>
    </citation>
    <scope>NUCLEOTIDE SEQUENCE [LARGE SCALE GENOMIC DNA]</scope>
    <source>
        <tissue evidence="1">Whole aphids</tissue>
    </source>
</reference>
<evidence type="ECO:0000313" key="2">
    <source>
        <dbReference type="Proteomes" id="UP000475862"/>
    </source>
</evidence>
<organism evidence="1 2">
    <name type="scientific">Aphis glycines</name>
    <name type="common">Soybean aphid</name>
    <dbReference type="NCBI Taxonomy" id="307491"/>
    <lineage>
        <taxon>Eukaryota</taxon>
        <taxon>Metazoa</taxon>
        <taxon>Ecdysozoa</taxon>
        <taxon>Arthropoda</taxon>
        <taxon>Hexapoda</taxon>
        <taxon>Insecta</taxon>
        <taxon>Pterygota</taxon>
        <taxon>Neoptera</taxon>
        <taxon>Paraneoptera</taxon>
        <taxon>Hemiptera</taxon>
        <taxon>Sternorrhyncha</taxon>
        <taxon>Aphidomorpha</taxon>
        <taxon>Aphidoidea</taxon>
        <taxon>Aphididae</taxon>
        <taxon>Aphidini</taxon>
        <taxon>Aphis</taxon>
        <taxon>Aphis</taxon>
    </lineage>
</organism>
<keyword evidence="2" id="KW-1185">Reference proteome</keyword>